<feature type="transmembrane region" description="Helical" evidence="1">
    <location>
        <begin position="258"/>
        <end position="277"/>
    </location>
</feature>
<comment type="caution">
    <text evidence="2">The sequence shown here is derived from an EMBL/GenBank/DDBJ whole genome shotgun (WGS) entry which is preliminary data.</text>
</comment>
<sequence length="911" mass="105173">MDNLNDHKRRAATFKSEALKLKQLNYINDDTFNTIKQAYDEYDYDYSQQLIQEASHQLSNNISPQKPKPVVSPEQIRERNISIIMIVGVILLLLGGVILATSTWDIMSSLMKTILIFMVCFLFYGISIVSEKVLKIHKTAYAFLSLSALFLPISILSAGYFELFGSWLSFYGGGRYVLGILGSIICTALYAANAFKLNSKLFMWFTMVADTVTMMFIVLQIKNTREIFFLGMILYCSLLILLYHKIKDNSKLNLLSKELIKYIPIITSFFTVLLLKLSLNCTLNGINIMLSAIAFLSLMLVTKQRNYSYIFSALMAYGMFKFIHFDFKSIELLLFSLMGLFFLAMERIYRKDEFLGKLFGVISGIVALATFFIITIFAAMNSYEHEYLILLISYMLLFINMSYVSYSIKSKILSYAASLFLMVAGYYSYLLINTLYPIYKILRDHSNMFGIYMFILSAIIFFFLYYKNNYKYTLHLKTSSMATSLVMMYICMASAGIGNRPIKLGLEAIILSLLLFLSLKRMKEEFEIKTFLYLILFNITLIVSSLVSFNTHIIIGSKNIIVLTSYIIFIIWFLSKGIWKDRISYYFVIFGVCSQYQFSFIYPFGTTELLKLVILAVTVLYVIHKRSLSMFNLIPLASLIYAINKFTDGLTIPNYKIITMLILAAVLIIFKFVGEMLSKDLYIIKNQKVTFIDFYFSAALFMYPIMWENSYNMSLIYRLIPGLLLVYLLSSQVKRVSDNLIKNIILSLSIVSSLIPYYLLIGEYMTHSSFYYCIASYLPWVLLAEFIINNAWKNDKKIAYKVQWLILGFVSLRLLIAVNSTYTAIILGILSVLSIIVGMQYRIRCYFFVGIATLAFNILIQTKPFWGSLPWWAYLIISGFILIGLASFNEWQKKNEKKLLKDKLDKFKDWL</sequence>
<keyword evidence="1" id="KW-0812">Transmembrane</keyword>
<dbReference type="OrthoDB" id="1815069at2"/>
<keyword evidence="1" id="KW-1133">Transmembrane helix</keyword>
<feature type="transmembrane region" description="Helical" evidence="1">
    <location>
        <begin position="83"/>
        <end position="104"/>
    </location>
</feature>
<feature type="transmembrane region" description="Helical" evidence="1">
    <location>
        <begin position="387"/>
        <end position="405"/>
    </location>
</feature>
<feature type="transmembrane region" description="Helical" evidence="1">
    <location>
        <begin position="560"/>
        <end position="579"/>
    </location>
</feature>
<dbReference type="PATRIC" id="fig|1121326.3.peg.3093"/>
<feature type="transmembrane region" description="Helical" evidence="1">
    <location>
        <begin position="141"/>
        <end position="161"/>
    </location>
</feature>
<name>A0A162SID7_9CLOT</name>
<proteinExistence type="predicted"/>
<feature type="transmembrane region" description="Helical" evidence="1">
    <location>
        <begin position="872"/>
        <end position="891"/>
    </location>
</feature>
<feature type="transmembrane region" description="Helical" evidence="1">
    <location>
        <begin position="768"/>
        <end position="786"/>
    </location>
</feature>
<feature type="transmembrane region" description="Helical" evidence="1">
    <location>
        <begin position="478"/>
        <end position="496"/>
    </location>
</feature>
<feature type="transmembrane region" description="Helical" evidence="1">
    <location>
        <begin position="502"/>
        <end position="519"/>
    </location>
</feature>
<organism evidence="2 3">
    <name type="scientific">Clostridium magnum DSM 2767</name>
    <dbReference type="NCBI Taxonomy" id="1121326"/>
    <lineage>
        <taxon>Bacteria</taxon>
        <taxon>Bacillati</taxon>
        <taxon>Bacillota</taxon>
        <taxon>Clostridia</taxon>
        <taxon>Eubacteriales</taxon>
        <taxon>Clostridiaceae</taxon>
        <taxon>Clostridium</taxon>
    </lineage>
</organism>
<evidence type="ECO:0000313" key="2">
    <source>
        <dbReference type="EMBL" id="KZL91309.1"/>
    </source>
</evidence>
<feature type="transmembrane region" description="Helical" evidence="1">
    <location>
        <begin position="600"/>
        <end position="623"/>
    </location>
</feature>
<feature type="transmembrane region" description="Helical" evidence="1">
    <location>
        <begin position="713"/>
        <end position="731"/>
    </location>
</feature>
<protein>
    <recommendedName>
        <fullName evidence="4">DUF2157 domain-containing protein</fullName>
    </recommendedName>
</protein>
<feature type="transmembrane region" description="Helical" evidence="1">
    <location>
        <begin position="449"/>
        <end position="466"/>
    </location>
</feature>
<feature type="transmembrane region" description="Helical" evidence="1">
    <location>
        <begin position="657"/>
        <end position="677"/>
    </location>
</feature>
<evidence type="ECO:0000313" key="3">
    <source>
        <dbReference type="Proteomes" id="UP000076603"/>
    </source>
</evidence>
<feature type="transmembrane region" description="Helical" evidence="1">
    <location>
        <begin position="110"/>
        <end position="129"/>
    </location>
</feature>
<feature type="transmembrane region" description="Helical" evidence="1">
    <location>
        <begin position="531"/>
        <end position="554"/>
    </location>
</feature>
<dbReference type="EMBL" id="LWAE01000003">
    <property type="protein sequence ID" value="KZL91309.1"/>
    <property type="molecule type" value="Genomic_DNA"/>
</dbReference>
<feature type="transmembrane region" description="Helical" evidence="1">
    <location>
        <begin position="358"/>
        <end position="381"/>
    </location>
</feature>
<dbReference type="STRING" id="1121326.CLMAG_30680"/>
<feature type="transmembrane region" description="Helical" evidence="1">
    <location>
        <begin position="283"/>
        <end position="300"/>
    </location>
</feature>
<keyword evidence="3" id="KW-1185">Reference proteome</keyword>
<dbReference type="RefSeq" id="WP_066623857.1">
    <property type="nucleotide sequence ID" value="NZ_FQXL01000008.1"/>
</dbReference>
<gene>
    <name evidence="2" type="ORF">CLMAG_30680</name>
</gene>
<feature type="transmembrane region" description="Helical" evidence="1">
    <location>
        <begin position="846"/>
        <end position="866"/>
    </location>
</feature>
<feature type="transmembrane region" description="Helical" evidence="1">
    <location>
        <begin position="689"/>
        <end position="707"/>
    </location>
</feature>
<feature type="transmembrane region" description="Helical" evidence="1">
    <location>
        <begin position="412"/>
        <end position="429"/>
    </location>
</feature>
<feature type="transmembrane region" description="Helical" evidence="1">
    <location>
        <begin position="743"/>
        <end position="762"/>
    </location>
</feature>
<reference evidence="2 3" key="1">
    <citation type="submission" date="2016-04" db="EMBL/GenBank/DDBJ databases">
        <title>Genome sequence of Clostridium magnum DSM 2767.</title>
        <authorList>
            <person name="Poehlein A."/>
            <person name="Uhlig R."/>
            <person name="Fischer R."/>
            <person name="Bahl H."/>
            <person name="Daniel R."/>
        </authorList>
    </citation>
    <scope>NUCLEOTIDE SEQUENCE [LARGE SCALE GENOMIC DNA]</scope>
    <source>
        <strain evidence="2 3">DSM 2767</strain>
    </source>
</reference>
<feature type="transmembrane region" description="Helical" evidence="1">
    <location>
        <begin position="329"/>
        <end position="346"/>
    </location>
</feature>
<keyword evidence="1" id="KW-0472">Membrane</keyword>
<feature type="transmembrane region" description="Helical" evidence="1">
    <location>
        <begin position="173"/>
        <end position="192"/>
    </location>
</feature>
<dbReference type="AlphaFoldDB" id="A0A162SID7"/>
<feature type="transmembrane region" description="Helical" evidence="1">
    <location>
        <begin position="227"/>
        <end position="246"/>
    </location>
</feature>
<evidence type="ECO:0000256" key="1">
    <source>
        <dbReference type="SAM" id="Phobius"/>
    </source>
</evidence>
<feature type="transmembrane region" description="Helical" evidence="1">
    <location>
        <begin position="822"/>
        <end position="839"/>
    </location>
</feature>
<accession>A0A162SID7</accession>
<dbReference type="Proteomes" id="UP000076603">
    <property type="component" value="Unassembled WGS sequence"/>
</dbReference>
<evidence type="ECO:0008006" key="4">
    <source>
        <dbReference type="Google" id="ProtNLM"/>
    </source>
</evidence>